<dbReference type="InterPro" id="IPR011701">
    <property type="entry name" value="MFS"/>
</dbReference>
<evidence type="ECO:0000256" key="3">
    <source>
        <dbReference type="ARBA" id="ARBA00022448"/>
    </source>
</evidence>
<name>A0ABR4EMF1_9PEZI</name>
<dbReference type="PANTHER" id="PTHR23514:SF3">
    <property type="entry name" value="BYPASS OF STOP CODON PROTEIN 6"/>
    <property type="match status" value="1"/>
</dbReference>
<keyword evidence="5 8" id="KW-1133">Transmembrane helix</keyword>
<dbReference type="Gene3D" id="1.20.1250.20">
    <property type="entry name" value="MFS general substrate transporter like domains"/>
    <property type="match status" value="2"/>
</dbReference>
<accession>A0ABR4EMF1</accession>
<feature type="region of interest" description="Disordered" evidence="7">
    <location>
        <begin position="1"/>
        <end position="27"/>
    </location>
</feature>
<keyword evidence="11" id="KW-1185">Reference proteome</keyword>
<dbReference type="PROSITE" id="PS50850">
    <property type="entry name" value="MFS"/>
    <property type="match status" value="1"/>
</dbReference>
<evidence type="ECO:0000256" key="8">
    <source>
        <dbReference type="SAM" id="Phobius"/>
    </source>
</evidence>
<reference evidence="10 11" key="1">
    <citation type="submission" date="2024-03" db="EMBL/GenBank/DDBJ databases">
        <title>A high-quality draft genome sequence of Diaporthe vaccinii, a causative agent of upright dieback and viscid rot disease in cranberry plants.</title>
        <authorList>
            <person name="Sarrasin M."/>
            <person name="Lang B.F."/>
            <person name="Burger G."/>
        </authorList>
    </citation>
    <scope>NUCLEOTIDE SEQUENCE [LARGE SCALE GENOMIC DNA]</scope>
    <source>
        <strain evidence="10 11">IS7</strain>
    </source>
</reference>
<dbReference type="PANTHER" id="PTHR23514">
    <property type="entry name" value="BYPASS OF STOP CODON PROTEIN 6"/>
    <property type="match status" value="1"/>
</dbReference>
<evidence type="ECO:0000259" key="9">
    <source>
        <dbReference type="PROSITE" id="PS50850"/>
    </source>
</evidence>
<feature type="domain" description="Major facilitator superfamily (MFS) profile" evidence="9">
    <location>
        <begin position="53"/>
        <end position="454"/>
    </location>
</feature>
<evidence type="ECO:0000256" key="5">
    <source>
        <dbReference type="ARBA" id="ARBA00022989"/>
    </source>
</evidence>
<comment type="subcellular location">
    <subcellularLocation>
        <location evidence="1">Endomembrane system</location>
        <topology evidence="1">Multi-pass membrane protein</topology>
    </subcellularLocation>
</comment>
<feature type="transmembrane region" description="Helical" evidence="8">
    <location>
        <begin position="346"/>
        <end position="379"/>
    </location>
</feature>
<feature type="transmembrane region" description="Helical" evidence="8">
    <location>
        <begin position="311"/>
        <end position="334"/>
    </location>
</feature>
<dbReference type="Pfam" id="PF07690">
    <property type="entry name" value="MFS_1"/>
    <property type="match status" value="1"/>
</dbReference>
<feature type="transmembrane region" description="Helical" evidence="8">
    <location>
        <begin position="87"/>
        <end position="106"/>
    </location>
</feature>
<protein>
    <recommendedName>
        <fullName evidence="9">Major facilitator superfamily (MFS) profile domain-containing protein</fullName>
    </recommendedName>
</protein>
<feature type="compositionally biased region" description="Basic and acidic residues" evidence="7">
    <location>
        <begin position="469"/>
        <end position="478"/>
    </location>
</feature>
<feature type="transmembrane region" description="Helical" evidence="8">
    <location>
        <begin position="214"/>
        <end position="233"/>
    </location>
</feature>
<feature type="transmembrane region" description="Helical" evidence="8">
    <location>
        <begin position="431"/>
        <end position="450"/>
    </location>
</feature>
<dbReference type="InterPro" id="IPR020846">
    <property type="entry name" value="MFS_dom"/>
</dbReference>
<evidence type="ECO:0000256" key="7">
    <source>
        <dbReference type="SAM" id="MobiDB-lite"/>
    </source>
</evidence>
<evidence type="ECO:0000256" key="4">
    <source>
        <dbReference type="ARBA" id="ARBA00022692"/>
    </source>
</evidence>
<comment type="similarity">
    <text evidence="2">Belongs to the major facilitator superfamily.</text>
</comment>
<feature type="transmembrane region" description="Helical" evidence="8">
    <location>
        <begin position="143"/>
        <end position="162"/>
    </location>
</feature>
<feature type="transmembrane region" description="Helical" evidence="8">
    <location>
        <begin position="54"/>
        <end position="75"/>
    </location>
</feature>
<dbReference type="EMBL" id="JBAWTH010000041">
    <property type="protein sequence ID" value="KAL2283623.1"/>
    <property type="molecule type" value="Genomic_DNA"/>
</dbReference>
<dbReference type="InterPro" id="IPR036259">
    <property type="entry name" value="MFS_trans_sf"/>
</dbReference>
<gene>
    <name evidence="10" type="ORF">FJTKL_09696</name>
</gene>
<organism evidence="10 11">
    <name type="scientific">Diaporthe vaccinii</name>
    <dbReference type="NCBI Taxonomy" id="105482"/>
    <lineage>
        <taxon>Eukaryota</taxon>
        <taxon>Fungi</taxon>
        <taxon>Dikarya</taxon>
        <taxon>Ascomycota</taxon>
        <taxon>Pezizomycotina</taxon>
        <taxon>Sordariomycetes</taxon>
        <taxon>Sordariomycetidae</taxon>
        <taxon>Diaporthales</taxon>
        <taxon>Diaporthaceae</taxon>
        <taxon>Diaporthe</taxon>
        <taxon>Diaporthe eres species complex</taxon>
    </lineage>
</organism>
<dbReference type="InterPro" id="IPR051788">
    <property type="entry name" value="MFS_Transporter"/>
</dbReference>
<keyword evidence="6 8" id="KW-0472">Membrane</keyword>
<evidence type="ECO:0000313" key="10">
    <source>
        <dbReference type="EMBL" id="KAL2283623.1"/>
    </source>
</evidence>
<evidence type="ECO:0000256" key="1">
    <source>
        <dbReference type="ARBA" id="ARBA00004127"/>
    </source>
</evidence>
<sequence>MSASKQTRGERQPLLREIPPVPIQEDSSTLPDDLCYAHEHDTSHPRTTSTAAKIIATTTSFLVLGMLISTPGVVLPHLEAHYHLTDVRASLIFLIAPWGYLAGSYLNDPIHRRLGQRGIAAIAPVCQALFTTAAATFHDPRRWGFEVFLVATVVGNFGAGLVDGSWCAWAGGLGGERRNSVQGLLHGSFSVGAGLGPFLAGTLFSVYGAPWWDWYYVLLGAVVLQAVVLLWVFRFEDGARYREALAVSKEPVEVDRASEAPPLAGHAGRGALRYAVTWICAAYFLVYVGTEAAISGWVVTFMLRARHASTYVASLSSSGFWIGMAAGRLLLGLVTDKVGVRSAATVYVVIAIVAQAVVAAVDVAAVSIVAVIVVGFFLGPLFPSGIVVLARLLPKDLHVGAVSFVASVGQLGAASGPFAMGAMVQLLGIRIFQVFILALLAVALLIWLTFPRLPPVETDGDSSESTEAGNHDAGRRGP</sequence>
<comment type="caution">
    <text evidence="10">The sequence shown here is derived from an EMBL/GenBank/DDBJ whole genome shotgun (WGS) entry which is preliminary data.</text>
</comment>
<proteinExistence type="inferred from homology"/>
<feature type="transmembrane region" description="Helical" evidence="8">
    <location>
        <begin position="183"/>
        <end position="208"/>
    </location>
</feature>
<dbReference type="Proteomes" id="UP001600888">
    <property type="component" value="Unassembled WGS sequence"/>
</dbReference>
<dbReference type="SUPFAM" id="SSF103473">
    <property type="entry name" value="MFS general substrate transporter"/>
    <property type="match status" value="1"/>
</dbReference>
<keyword evidence="4 8" id="KW-0812">Transmembrane</keyword>
<feature type="transmembrane region" description="Helical" evidence="8">
    <location>
        <begin position="118"/>
        <end position="137"/>
    </location>
</feature>
<evidence type="ECO:0000313" key="11">
    <source>
        <dbReference type="Proteomes" id="UP001600888"/>
    </source>
</evidence>
<feature type="transmembrane region" description="Helical" evidence="8">
    <location>
        <begin position="399"/>
        <end position="419"/>
    </location>
</feature>
<evidence type="ECO:0000256" key="6">
    <source>
        <dbReference type="ARBA" id="ARBA00023136"/>
    </source>
</evidence>
<feature type="region of interest" description="Disordered" evidence="7">
    <location>
        <begin position="456"/>
        <end position="478"/>
    </location>
</feature>
<feature type="transmembrane region" description="Helical" evidence="8">
    <location>
        <begin position="275"/>
        <end position="299"/>
    </location>
</feature>
<keyword evidence="3" id="KW-0813">Transport</keyword>
<evidence type="ECO:0000256" key="2">
    <source>
        <dbReference type="ARBA" id="ARBA00008335"/>
    </source>
</evidence>